<proteinExistence type="predicted"/>
<comment type="caution">
    <text evidence="3">The sequence shown here is derived from an EMBL/GenBank/DDBJ whole genome shotgun (WGS) entry which is preliminary data.</text>
</comment>
<evidence type="ECO:0000259" key="2">
    <source>
        <dbReference type="Pfam" id="PF06580"/>
    </source>
</evidence>
<evidence type="ECO:0000313" key="3">
    <source>
        <dbReference type="EMBL" id="RIJ27153.1"/>
    </source>
</evidence>
<feature type="transmembrane region" description="Helical" evidence="1">
    <location>
        <begin position="56"/>
        <end position="77"/>
    </location>
</feature>
<dbReference type="InterPro" id="IPR050640">
    <property type="entry name" value="Bact_2-comp_sensor_kinase"/>
</dbReference>
<feature type="domain" description="Signal transduction histidine kinase internal region" evidence="2">
    <location>
        <begin position="190"/>
        <end position="269"/>
    </location>
</feature>
<evidence type="ECO:0000256" key="1">
    <source>
        <dbReference type="SAM" id="Phobius"/>
    </source>
</evidence>
<dbReference type="PANTHER" id="PTHR34220">
    <property type="entry name" value="SENSOR HISTIDINE KINASE YPDA"/>
    <property type="match status" value="1"/>
</dbReference>
<sequence>MTAIESPNSMFRTLGIGMESNARQYWLFQVAGWSAMGLLSYLSLTLWYNPGQLAPVIHTVLQSVLGIFVSHPLRWVASGTWNMPMVRRVIINSIAVLTASLVWTLLRLYSFTWLTGEPIPLSDWGGWMFASIVVFGAWTFCYYALKYYRHWIMEHQRAVEAQNEALRASEIAQRETLRRLEAEKLIRDTQLRMLKYQLNPHFLFNALNSVSWLVRKGDAPGATDMLAKIGNYLRVTLDHSDEIQHTLEEELETLDLYLGIEKVRFGDRLNISLDVEDRVREAAVPSLLLQPLFENSIKFAVSRTVEPTTIHLDAKLVDGRLHLQVRDNGPGALLPADNQNEEPQGIGLLNVEQRLQSAFGDECEISFDRLQPNGFVVDIGMPAQTLSGRPLTP</sequence>
<accession>A0A399R8Q0</accession>
<keyword evidence="4" id="KW-1185">Reference proteome</keyword>
<feature type="transmembrane region" description="Helical" evidence="1">
    <location>
        <begin position="126"/>
        <end position="145"/>
    </location>
</feature>
<dbReference type="EMBL" id="QWFX01000014">
    <property type="protein sequence ID" value="RIJ27153.1"/>
    <property type="molecule type" value="Genomic_DNA"/>
</dbReference>
<dbReference type="InterPro" id="IPR010559">
    <property type="entry name" value="Sig_transdc_His_kin_internal"/>
</dbReference>
<keyword evidence="1" id="KW-0812">Transmembrane</keyword>
<dbReference type="AlphaFoldDB" id="A0A399R8Q0"/>
<dbReference type="GO" id="GO:0016020">
    <property type="term" value="C:membrane"/>
    <property type="evidence" value="ECO:0007669"/>
    <property type="project" value="InterPro"/>
</dbReference>
<gene>
    <name evidence="3" type="ORF">D1223_15105</name>
</gene>
<dbReference type="Gene3D" id="3.30.565.10">
    <property type="entry name" value="Histidine kinase-like ATPase, C-terminal domain"/>
    <property type="match status" value="1"/>
</dbReference>
<dbReference type="PANTHER" id="PTHR34220:SF7">
    <property type="entry name" value="SENSOR HISTIDINE KINASE YPDA"/>
    <property type="match status" value="1"/>
</dbReference>
<keyword evidence="1" id="KW-0472">Membrane</keyword>
<name>A0A399R8Q0_9PROT</name>
<dbReference type="Pfam" id="PF06580">
    <property type="entry name" value="His_kinase"/>
    <property type="match status" value="1"/>
</dbReference>
<reference evidence="3 4" key="1">
    <citation type="submission" date="2018-08" db="EMBL/GenBank/DDBJ databases">
        <title>Henriciella mobilis sp. nov., isolated from seawater.</title>
        <authorList>
            <person name="Cheng H."/>
            <person name="Wu Y.-H."/>
            <person name="Xu X.-W."/>
            <person name="Guo L.-L."/>
        </authorList>
    </citation>
    <scope>NUCLEOTIDE SEQUENCE [LARGE SCALE GENOMIC DNA]</scope>
    <source>
        <strain evidence="3 4">JN25</strain>
    </source>
</reference>
<dbReference type="SUPFAM" id="SSF55874">
    <property type="entry name" value="ATPase domain of HSP90 chaperone/DNA topoisomerase II/histidine kinase"/>
    <property type="match status" value="1"/>
</dbReference>
<dbReference type="InterPro" id="IPR036890">
    <property type="entry name" value="HATPase_C_sf"/>
</dbReference>
<feature type="transmembrane region" description="Helical" evidence="1">
    <location>
        <begin position="89"/>
        <end position="106"/>
    </location>
</feature>
<protein>
    <recommendedName>
        <fullName evidence="2">Signal transduction histidine kinase internal region domain-containing protein</fullName>
    </recommendedName>
</protein>
<dbReference type="OrthoDB" id="2514702at2"/>
<dbReference type="GO" id="GO:0000155">
    <property type="term" value="F:phosphorelay sensor kinase activity"/>
    <property type="evidence" value="ECO:0007669"/>
    <property type="project" value="InterPro"/>
</dbReference>
<dbReference type="Proteomes" id="UP000266385">
    <property type="component" value="Unassembled WGS sequence"/>
</dbReference>
<feature type="transmembrane region" description="Helical" evidence="1">
    <location>
        <begin position="25"/>
        <end position="44"/>
    </location>
</feature>
<keyword evidence="1" id="KW-1133">Transmembrane helix</keyword>
<evidence type="ECO:0000313" key="4">
    <source>
        <dbReference type="Proteomes" id="UP000266385"/>
    </source>
</evidence>
<organism evidence="3 4">
    <name type="scientific">Henriciella mobilis</name>
    <dbReference type="NCBI Taxonomy" id="2305467"/>
    <lineage>
        <taxon>Bacteria</taxon>
        <taxon>Pseudomonadati</taxon>
        <taxon>Pseudomonadota</taxon>
        <taxon>Alphaproteobacteria</taxon>
        <taxon>Hyphomonadales</taxon>
        <taxon>Hyphomonadaceae</taxon>
        <taxon>Henriciella</taxon>
    </lineage>
</organism>
<dbReference type="RefSeq" id="WP_119377266.1">
    <property type="nucleotide sequence ID" value="NZ_QWFX01000014.1"/>
</dbReference>